<protein>
    <recommendedName>
        <fullName evidence="6">Tail fiber protein</fullName>
    </recommendedName>
</protein>
<comment type="subcellular location">
    <subcellularLocation>
        <location evidence="1">Virion</location>
    </subcellularLocation>
</comment>
<name>A0ABW9T6W6_9BACL</name>
<reference evidence="4 5" key="1">
    <citation type="submission" date="2019-11" db="EMBL/GenBank/DDBJ databases">
        <title>Draft genome sequences of five Paenibacillus species of dairy origin.</title>
        <authorList>
            <person name="Olajide A.M."/>
            <person name="Chen S."/>
            <person name="Lapointe G."/>
        </authorList>
    </citation>
    <scope>NUCLEOTIDE SEQUENCE [LARGE SCALE GENOMIC DNA]</scope>
    <source>
        <strain evidence="4 5">3CS1</strain>
    </source>
</reference>
<dbReference type="RefSeq" id="WP_155619000.1">
    <property type="nucleotide sequence ID" value="NZ_WOAA01000031.1"/>
</dbReference>
<evidence type="ECO:0000256" key="2">
    <source>
        <dbReference type="ARBA" id="ARBA00022581"/>
    </source>
</evidence>
<dbReference type="InterPro" id="IPR005068">
    <property type="entry name" value="Phage_lambda_Stf-r2"/>
</dbReference>
<keyword evidence="5" id="KW-1185">Reference proteome</keyword>
<dbReference type="InterPro" id="IPR051934">
    <property type="entry name" value="Phage_Tail_Fiber_Structural"/>
</dbReference>
<keyword evidence="2" id="KW-0945">Host-virus interaction</keyword>
<evidence type="ECO:0000256" key="1">
    <source>
        <dbReference type="ARBA" id="ARBA00004328"/>
    </source>
</evidence>
<organism evidence="4 5">
    <name type="scientific">Paenibacillus campinasensis</name>
    <dbReference type="NCBI Taxonomy" id="66347"/>
    <lineage>
        <taxon>Bacteria</taxon>
        <taxon>Bacillati</taxon>
        <taxon>Bacillota</taxon>
        <taxon>Bacilli</taxon>
        <taxon>Bacillales</taxon>
        <taxon>Paenibacillaceae</taxon>
        <taxon>Paenibacillus</taxon>
    </lineage>
</organism>
<dbReference type="PANTHER" id="PTHR35191">
    <property type="entry name" value="PROPHAGE SIDE TAIL FIBER PROTEIN HOMOLOG STFQ-RELATED"/>
    <property type="match status" value="1"/>
</dbReference>
<dbReference type="Pfam" id="PF03406">
    <property type="entry name" value="Phage_fiber_2"/>
    <property type="match status" value="1"/>
</dbReference>
<evidence type="ECO:0000313" key="5">
    <source>
        <dbReference type="Proteomes" id="UP000435177"/>
    </source>
</evidence>
<evidence type="ECO:0000256" key="3">
    <source>
        <dbReference type="SAM" id="MobiDB-lite"/>
    </source>
</evidence>
<dbReference type="EMBL" id="WOAA01000031">
    <property type="protein sequence ID" value="MUG68632.1"/>
    <property type="molecule type" value="Genomic_DNA"/>
</dbReference>
<proteinExistence type="predicted"/>
<dbReference type="Proteomes" id="UP000435177">
    <property type="component" value="Unassembled WGS sequence"/>
</dbReference>
<evidence type="ECO:0008006" key="6">
    <source>
        <dbReference type="Google" id="ProtNLM"/>
    </source>
</evidence>
<gene>
    <name evidence="4" type="ORF">GNP94_21920</name>
</gene>
<accession>A0ABW9T6W6</accession>
<dbReference type="PANTHER" id="PTHR35191:SF1">
    <property type="entry name" value="PROPHAGE SIDE TAIL FIBER PROTEIN HOMOLOG STFQ-RELATED"/>
    <property type="match status" value="1"/>
</dbReference>
<feature type="region of interest" description="Disordered" evidence="3">
    <location>
        <begin position="1"/>
        <end position="27"/>
    </location>
</feature>
<sequence length="358" mass="38346">MAYERKAPEWRAPGIEPPESKKTEGWGVLDKPPAAWWNWFMTASYEAIKELQDKAAEKEWVQEWVDEQIEHIDADIPDASLTEKGIVQLSNAINSTSESQAATPRAVKTAYDEALAAKQLGVEQKANVVAALNSIGVTASTNDTWAQLVDKMAGVIRATGNATAADLLSGRTASNASGPITGTMPNRGAVSQTITTQNGSYNVPAGYHNGSGVIRAAFANLIASNIRAGVNVGGVVGSLIEGRKFAKGSVSPDLNGNGRYLVPIDAFVPSVVVLWRAGGNGSGNNYLNGLAMGQLPRLENGEPNYVSESGPLLFSDSYNVPVYISRGYFQPNNIFFPGQVTIFSDGYMTGTWNYIFFE</sequence>
<evidence type="ECO:0000313" key="4">
    <source>
        <dbReference type="EMBL" id="MUG68632.1"/>
    </source>
</evidence>
<comment type="caution">
    <text evidence="4">The sequence shown here is derived from an EMBL/GenBank/DDBJ whole genome shotgun (WGS) entry which is preliminary data.</text>
</comment>